<comment type="caution">
    <text evidence="2">The sequence shown here is derived from an EMBL/GenBank/DDBJ whole genome shotgun (WGS) entry which is preliminary data.</text>
</comment>
<protein>
    <submittedName>
        <fullName evidence="2">Uncharacterized protein</fullName>
    </submittedName>
</protein>
<evidence type="ECO:0000313" key="2">
    <source>
        <dbReference type="EMBL" id="MFD2913395.1"/>
    </source>
</evidence>
<evidence type="ECO:0000313" key="3">
    <source>
        <dbReference type="Proteomes" id="UP001597561"/>
    </source>
</evidence>
<feature type="transmembrane region" description="Helical" evidence="1">
    <location>
        <begin position="29"/>
        <end position="48"/>
    </location>
</feature>
<keyword evidence="1" id="KW-1133">Transmembrane helix</keyword>
<evidence type="ECO:0000256" key="1">
    <source>
        <dbReference type="SAM" id="Phobius"/>
    </source>
</evidence>
<dbReference type="RefSeq" id="WP_204728314.1">
    <property type="nucleotide sequence ID" value="NZ_JAFBDK010000003.1"/>
</dbReference>
<feature type="transmembrane region" description="Helical" evidence="1">
    <location>
        <begin position="158"/>
        <end position="179"/>
    </location>
</feature>
<keyword evidence="1" id="KW-0812">Transmembrane</keyword>
<gene>
    <name evidence="2" type="ORF">ACFS5P_16025</name>
</gene>
<proteinExistence type="predicted"/>
<feature type="transmembrane region" description="Helical" evidence="1">
    <location>
        <begin position="267"/>
        <end position="284"/>
    </location>
</feature>
<feature type="transmembrane region" description="Helical" evidence="1">
    <location>
        <begin position="226"/>
        <end position="246"/>
    </location>
</feature>
<sequence length="327" mass="36674">MKVINPAAAAIVMAIGIFLFGASKEFKIINQSADILTVLLLLLFFIIYGKLAWQLTDRTFRQSFFRNPMNVFVSGAWIAGIAVMCNVLIEQFSFIEHMIKPVAFINFVFYLSLLPVYIISFVKLYQKRIPVHGVVLLSAVGMQSLVILWVQLLGTSYSWMTVLMQLIGLVFYASGVLLIGERYLLREDWNLIDDWTNTNCIVHGALSITGVACAYADTLSAGLIDAFWLIVLIIFIGIEVIEITRAKKRVAAYGFSKGLFSYHVTQWSRNFTFGMFFVFTAAAITKSAPAHTIDTIQVALLPIIGWVVLFLLITQLTIWFRAGAVLK</sequence>
<accession>A0ABW5ZK80</accession>
<organism evidence="2 3">
    <name type="scientific">Jeotgalibacillus terrae</name>
    <dbReference type="NCBI Taxonomy" id="587735"/>
    <lineage>
        <taxon>Bacteria</taxon>
        <taxon>Bacillati</taxon>
        <taxon>Bacillota</taxon>
        <taxon>Bacilli</taxon>
        <taxon>Bacillales</taxon>
        <taxon>Caryophanaceae</taxon>
        <taxon>Jeotgalibacillus</taxon>
    </lineage>
</organism>
<feature type="transmembrane region" description="Helical" evidence="1">
    <location>
        <begin position="200"/>
        <end position="220"/>
    </location>
</feature>
<name>A0ABW5ZK80_9BACL</name>
<feature type="transmembrane region" description="Helical" evidence="1">
    <location>
        <begin position="7"/>
        <end position="23"/>
    </location>
</feature>
<dbReference type="EMBL" id="JBHUPG010000031">
    <property type="protein sequence ID" value="MFD2913395.1"/>
    <property type="molecule type" value="Genomic_DNA"/>
</dbReference>
<keyword evidence="3" id="KW-1185">Reference proteome</keyword>
<reference evidence="3" key="1">
    <citation type="journal article" date="2019" name="Int. J. Syst. Evol. Microbiol.">
        <title>The Global Catalogue of Microorganisms (GCM) 10K type strain sequencing project: providing services to taxonomists for standard genome sequencing and annotation.</title>
        <authorList>
            <consortium name="The Broad Institute Genomics Platform"/>
            <consortium name="The Broad Institute Genome Sequencing Center for Infectious Disease"/>
            <person name="Wu L."/>
            <person name="Ma J."/>
        </authorList>
    </citation>
    <scope>NUCLEOTIDE SEQUENCE [LARGE SCALE GENOMIC DNA]</scope>
    <source>
        <strain evidence="3">KCTC 13528</strain>
    </source>
</reference>
<keyword evidence="1" id="KW-0472">Membrane</keyword>
<feature type="transmembrane region" description="Helical" evidence="1">
    <location>
        <begin position="101"/>
        <end position="122"/>
    </location>
</feature>
<feature type="transmembrane region" description="Helical" evidence="1">
    <location>
        <begin position="69"/>
        <end position="89"/>
    </location>
</feature>
<dbReference type="Proteomes" id="UP001597561">
    <property type="component" value="Unassembled WGS sequence"/>
</dbReference>
<feature type="transmembrane region" description="Helical" evidence="1">
    <location>
        <begin position="134"/>
        <end position="152"/>
    </location>
</feature>
<feature type="transmembrane region" description="Helical" evidence="1">
    <location>
        <begin position="296"/>
        <end position="320"/>
    </location>
</feature>